<evidence type="ECO:0000256" key="1">
    <source>
        <dbReference type="SAM" id="MobiDB-lite"/>
    </source>
</evidence>
<reference evidence="3 4" key="1">
    <citation type="submission" date="2019-06" db="EMBL/GenBank/DDBJ databases">
        <title>Sequencing the genomes of 1000 actinobacteria strains.</title>
        <authorList>
            <person name="Klenk H.-P."/>
        </authorList>
    </citation>
    <scope>NUCLEOTIDE SEQUENCE [LARGE SCALE GENOMIC DNA]</scope>
    <source>
        <strain evidence="3 4">DSM 18082</strain>
    </source>
</reference>
<protein>
    <submittedName>
        <fullName evidence="3">Acyl-CoA synthetase (NDP forming)</fullName>
    </submittedName>
</protein>
<dbReference type="Gene3D" id="3.30.470.20">
    <property type="entry name" value="ATP-grasp fold, B domain"/>
    <property type="match status" value="1"/>
</dbReference>
<evidence type="ECO:0000313" key="4">
    <source>
        <dbReference type="Proteomes" id="UP000319514"/>
    </source>
</evidence>
<proteinExistence type="predicted"/>
<dbReference type="InterPro" id="IPR016181">
    <property type="entry name" value="Acyl_CoA_acyltransferase"/>
</dbReference>
<accession>A0A542ZI11</accession>
<dbReference type="Pfam" id="PF00583">
    <property type="entry name" value="Acetyltransf_1"/>
    <property type="match status" value="1"/>
</dbReference>
<keyword evidence="4" id="KW-1185">Reference proteome</keyword>
<dbReference type="AlphaFoldDB" id="A0A542ZI11"/>
<dbReference type="PANTHER" id="PTHR42793">
    <property type="entry name" value="COA BINDING DOMAIN CONTAINING PROTEIN"/>
    <property type="match status" value="1"/>
</dbReference>
<dbReference type="InterPro" id="IPR016102">
    <property type="entry name" value="Succinyl-CoA_synth-like"/>
</dbReference>
<dbReference type="OrthoDB" id="190266at2"/>
<dbReference type="SMART" id="SM00881">
    <property type="entry name" value="CoA_binding"/>
    <property type="match status" value="1"/>
</dbReference>
<dbReference type="InterPro" id="IPR032875">
    <property type="entry name" value="Succ_CoA_lig_flav_dom"/>
</dbReference>
<feature type="region of interest" description="Disordered" evidence="1">
    <location>
        <begin position="653"/>
        <end position="683"/>
    </location>
</feature>
<gene>
    <name evidence="3" type="ORF">FB474_1378</name>
</gene>
<feature type="compositionally biased region" description="Low complexity" evidence="1">
    <location>
        <begin position="653"/>
        <end position="666"/>
    </location>
</feature>
<dbReference type="InterPro" id="IPR000182">
    <property type="entry name" value="GNAT_dom"/>
</dbReference>
<dbReference type="InterPro" id="IPR003781">
    <property type="entry name" value="CoA-bd"/>
</dbReference>
<dbReference type="Gene3D" id="3.40.50.720">
    <property type="entry name" value="NAD(P)-binding Rossmann-like Domain"/>
    <property type="match status" value="1"/>
</dbReference>
<dbReference type="InterPro" id="IPR013815">
    <property type="entry name" value="ATP_grasp_subdomain_1"/>
</dbReference>
<dbReference type="CDD" id="cd04301">
    <property type="entry name" value="NAT_SF"/>
    <property type="match status" value="1"/>
</dbReference>
<dbReference type="SUPFAM" id="SSF51735">
    <property type="entry name" value="NAD(P)-binding Rossmann-fold domains"/>
    <property type="match status" value="1"/>
</dbReference>
<dbReference type="Gene3D" id="3.30.1490.20">
    <property type="entry name" value="ATP-grasp fold, A domain"/>
    <property type="match status" value="1"/>
</dbReference>
<dbReference type="Pfam" id="PF13607">
    <property type="entry name" value="Succ_CoA_lig"/>
    <property type="match status" value="1"/>
</dbReference>
<dbReference type="InterPro" id="IPR036291">
    <property type="entry name" value="NAD(P)-bd_dom_sf"/>
</dbReference>
<organism evidence="3 4">
    <name type="scientific">Oryzihumus leptocrescens</name>
    <dbReference type="NCBI Taxonomy" id="297536"/>
    <lineage>
        <taxon>Bacteria</taxon>
        <taxon>Bacillati</taxon>
        <taxon>Actinomycetota</taxon>
        <taxon>Actinomycetes</taxon>
        <taxon>Micrococcales</taxon>
        <taxon>Intrasporangiaceae</taxon>
        <taxon>Oryzihumus</taxon>
    </lineage>
</organism>
<dbReference type="PANTHER" id="PTHR42793:SF1">
    <property type="entry name" value="PEPTIDYL-LYSINE N-ACETYLTRANSFERASE PATZ"/>
    <property type="match status" value="1"/>
</dbReference>
<dbReference type="Proteomes" id="UP000319514">
    <property type="component" value="Unassembled WGS sequence"/>
</dbReference>
<comment type="caution">
    <text evidence="3">The sequence shown here is derived from an EMBL/GenBank/DDBJ whole genome shotgun (WGS) entry which is preliminary data.</text>
</comment>
<dbReference type="SUPFAM" id="SSF56059">
    <property type="entry name" value="Glutathione synthetase ATP-binding domain-like"/>
    <property type="match status" value="1"/>
</dbReference>
<dbReference type="Pfam" id="PF13380">
    <property type="entry name" value="CoA_binding_2"/>
    <property type="match status" value="1"/>
</dbReference>
<name>A0A542ZI11_9MICO</name>
<dbReference type="GO" id="GO:0016747">
    <property type="term" value="F:acyltransferase activity, transferring groups other than amino-acyl groups"/>
    <property type="evidence" value="ECO:0007669"/>
    <property type="project" value="InterPro"/>
</dbReference>
<sequence>MPTATPAPVGPRGSVPALPDQAAYDALSRDGVTLHLRPVAAADRAALGRLVQALSPRSAYQRFLTAARPAAVDYVEELFDPARTTDTVLATWRGEVVGVGSTHRLTPTSVEVALLVDDAHQGRGLGTLMLEDLVARSRGRGVRSMAAWLLRTNTQMLEVFAHLGLPLHTEVEGGDTLAVTLSLRGSAELERAVAERQRAAVVRSLTPLLRPQSVVVVGAGARRDGVGHQVLTHLRRGEFRGHLYAVNRRGHPVAGVVAQRRVTDLPGPVDLAVVAVPAESVLQVARDCVARGVGAMAVLSAGFGESNGGAAAEAELRQICRDGGVRLLGPNCMGLVNTERALRLDASFLPSAPARGPVAVIAQSGAVAASIVAMLAARGLGVSTLVTIGNSPDVGPADLLAWAAEDRRTKVAVVHVESLEDPEQVVRSTAAMVGSMPVVLLKSGRTPVAASAAHSHTGAAAADDAAVDALCRRAGLLRVDSLTELVDTAAVLALQRPPRGARTVVVGNSGGTGVLALDACAEAGLLGPELTQHTVMRLRSLLPRSAAIGPLVDTTAAANLAQLTAAVSTLADDPGVDAVVAVVIALEQLPAAIVRDMLDQVSRDHPRTTFVASGVELAADPGAMVPAVADPRHAVRALANAVAWSTSTSERAAAQSAAAATTAPAPGSEPAPAPAGAAGVPVPHERDEAARSVVREVLKASPTGAWLTPGQVRTLLRDHDVELVPVIEADDPGTAAEAAAMLPFPVVLKGLGPTLLHKSVHGAVVLGLRSADEVRAAAREMLTHLDDAVTDFVVQPQVHGRPELIVGGVRLPHWGALVMVGRGGVDTEVDPDRAWGLAPVPEPEAAVMIRSLRCAGAVRGPHGQSAADPHALTRLVHQVSELMDQVPEVVELDLNPVIVGDQHPLVVDARVRVAPAPDLPWRAGLRRLRE</sequence>
<dbReference type="Gene3D" id="3.40.630.30">
    <property type="match status" value="1"/>
</dbReference>
<feature type="domain" description="N-acetyltransferase" evidence="2">
    <location>
        <begin position="34"/>
        <end position="186"/>
    </location>
</feature>
<dbReference type="SUPFAM" id="SSF52210">
    <property type="entry name" value="Succinyl-CoA synthetase domains"/>
    <property type="match status" value="2"/>
</dbReference>
<dbReference type="Gene3D" id="3.40.50.261">
    <property type="entry name" value="Succinyl-CoA synthetase domains"/>
    <property type="match status" value="2"/>
</dbReference>
<evidence type="ECO:0000313" key="3">
    <source>
        <dbReference type="EMBL" id="TQL60003.1"/>
    </source>
</evidence>
<dbReference type="Pfam" id="PF13549">
    <property type="entry name" value="ATP-grasp_5"/>
    <property type="match status" value="1"/>
</dbReference>
<dbReference type="SUPFAM" id="SSF55729">
    <property type="entry name" value="Acyl-CoA N-acyltransferases (Nat)"/>
    <property type="match status" value="1"/>
</dbReference>
<evidence type="ECO:0000259" key="2">
    <source>
        <dbReference type="PROSITE" id="PS51186"/>
    </source>
</evidence>
<dbReference type="RefSeq" id="WP_141787952.1">
    <property type="nucleotide sequence ID" value="NZ_BAAAKX010000005.1"/>
</dbReference>
<dbReference type="EMBL" id="VFOQ01000001">
    <property type="protein sequence ID" value="TQL60003.1"/>
    <property type="molecule type" value="Genomic_DNA"/>
</dbReference>
<dbReference type="GO" id="GO:0005524">
    <property type="term" value="F:ATP binding"/>
    <property type="evidence" value="ECO:0007669"/>
    <property type="project" value="InterPro"/>
</dbReference>
<dbReference type="PROSITE" id="PS51186">
    <property type="entry name" value="GNAT"/>
    <property type="match status" value="1"/>
</dbReference>